<evidence type="ECO:0000259" key="17">
    <source>
        <dbReference type="Pfam" id="PF01923"/>
    </source>
</evidence>
<accession>M5UC03</accession>
<evidence type="ECO:0000256" key="11">
    <source>
        <dbReference type="ARBA" id="ARBA00033334"/>
    </source>
</evidence>
<evidence type="ECO:0000256" key="7">
    <source>
        <dbReference type="ARBA" id="ARBA00022679"/>
    </source>
</evidence>
<dbReference type="GO" id="GO:0009236">
    <property type="term" value="P:cobalamin biosynthetic process"/>
    <property type="evidence" value="ECO:0007669"/>
    <property type="project" value="UniProtKB-UniRule"/>
</dbReference>
<dbReference type="EMBL" id="ANOH01000346">
    <property type="protein sequence ID" value="EMI53533.1"/>
    <property type="molecule type" value="Genomic_DNA"/>
</dbReference>
<evidence type="ECO:0000313" key="19">
    <source>
        <dbReference type="Proteomes" id="UP000011885"/>
    </source>
</evidence>
<comment type="pathway">
    <text evidence="2 15">Cofactor biosynthesis; adenosylcobalamin biosynthesis; adenosylcobalamin from cob(II)yrinate a,c-diamide: step 2/7.</text>
</comment>
<dbReference type="SUPFAM" id="SSF89028">
    <property type="entry name" value="Cobalamin adenosyltransferase-like"/>
    <property type="match status" value="1"/>
</dbReference>
<feature type="compositionally biased region" description="Polar residues" evidence="16">
    <location>
        <begin position="1"/>
        <end position="14"/>
    </location>
</feature>
<dbReference type="FunFam" id="1.20.1200.10:FF:000003">
    <property type="entry name" value="ATP:cob(I)alamin adenosyltransferase"/>
    <property type="match status" value="1"/>
</dbReference>
<evidence type="ECO:0000313" key="18">
    <source>
        <dbReference type="EMBL" id="EMI53533.1"/>
    </source>
</evidence>
<evidence type="ECO:0000256" key="13">
    <source>
        <dbReference type="ARBA" id="ARBA00048555"/>
    </source>
</evidence>
<proteinExistence type="inferred from homology"/>
<dbReference type="Pfam" id="PF01923">
    <property type="entry name" value="Cob_adeno_trans"/>
    <property type="match status" value="1"/>
</dbReference>
<dbReference type="InterPro" id="IPR029499">
    <property type="entry name" value="PduO-typ"/>
</dbReference>
<keyword evidence="15" id="KW-0169">Cobalamin biosynthesis</keyword>
<comment type="subcellular location">
    <subcellularLocation>
        <location evidence="1">Cytoplasm</location>
    </subcellularLocation>
</comment>
<comment type="catalytic activity">
    <reaction evidence="13 15">
        <text>2 cob(II)yrinate a,c diamide + reduced [electron-transfer flavoprotein] + 2 ATP = 2 adenosylcob(III)yrinate a,c-diamide + 2 triphosphate + oxidized [electron-transfer flavoprotein] + 3 H(+)</text>
        <dbReference type="Rhea" id="RHEA:11528"/>
        <dbReference type="Rhea" id="RHEA-COMP:10685"/>
        <dbReference type="Rhea" id="RHEA-COMP:10686"/>
        <dbReference type="ChEBI" id="CHEBI:15378"/>
        <dbReference type="ChEBI" id="CHEBI:18036"/>
        <dbReference type="ChEBI" id="CHEBI:30616"/>
        <dbReference type="ChEBI" id="CHEBI:57692"/>
        <dbReference type="ChEBI" id="CHEBI:58307"/>
        <dbReference type="ChEBI" id="CHEBI:58503"/>
        <dbReference type="ChEBI" id="CHEBI:58537"/>
        <dbReference type="EC" id="2.5.1.17"/>
    </reaction>
</comment>
<protein>
    <recommendedName>
        <fullName evidence="5 15">Corrinoid adenosyltransferase</fullName>
        <ecNumber evidence="4 15">2.5.1.17</ecNumber>
    </recommendedName>
    <alternativeName>
        <fullName evidence="10 15">Cob(II)alamin adenosyltransferase</fullName>
    </alternativeName>
    <alternativeName>
        <fullName evidence="12 15">Cob(II)yrinic acid a,c-diamide adenosyltransferase</fullName>
    </alternativeName>
    <alternativeName>
        <fullName evidence="11 15">Cobinamide/cobalamin adenosyltransferase</fullName>
    </alternativeName>
</protein>
<keyword evidence="9 15" id="KW-0067">ATP-binding</keyword>
<gene>
    <name evidence="18" type="ORF">RSSM_05040</name>
</gene>
<organism evidence="18 19">
    <name type="scientific">Rhodopirellula sallentina SM41</name>
    <dbReference type="NCBI Taxonomy" id="1263870"/>
    <lineage>
        <taxon>Bacteria</taxon>
        <taxon>Pseudomonadati</taxon>
        <taxon>Planctomycetota</taxon>
        <taxon>Planctomycetia</taxon>
        <taxon>Pirellulales</taxon>
        <taxon>Pirellulaceae</taxon>
        <taxon>Rhodopirellula</taxon>
    </lineage>
</organism>
<dbReference type="UniPathway" id="UPA00148">
    <property type="reaction ID" value="UER00233"/>
</dbReference>
<evidence type="ECO:0000256" key="2">
    <source>
        <dbReference type="ARBA" id="ARBA00005121"/>
    </source>
</evidence>
<comment type="caution">
    <text evidence="18">The sequence shown here is derived from an EMBL/GenBank/DDBJ whole genome shotgun (WGS) entry which is preliminary data.</text>
</comment>
<evidence type="ECO:0000256" key="16">
    <source>
        <dbReference type="SAM" id="MobiDB-lite"/>
    </source>
</evidence>
<dbReference type="PANTHER" id="PTHR12213">
    <property type="entry name" value="CORRINOID ADENOSYLTRANSFERASE"/>
    <property type="match status" value="1"/>
</dbReference>
<name>M5UC03_9BACT</name>
<dbReference type="InterPro" id="IPR016030">
    <property type="entry name" value="CblAdoTrfase-like"/>
</dbReference>
<dbReference type="GO" id="GO:0008817">
    <property type="term" value="F:corrinoid adenosyltransferase activity"/>
    <property type="evidence" value="ECO:0007669"/>
    <property type="project" value="UniProtKB-UniRule"/>
</dbReference>
<keyword evidence="7 15" id="KW-0808">Transferase</keyword>
<comment type="similarity">
    <text evidence="3 15">Belongs to the Cob(I)alamin adenosyltransferase family.</text>
</comment>
<keyword evidence="8 15" id="KW-0547">Nucleotide-binding</keyword>
<feature type="domain" description="Cobalamin adenosyltransferase-like" evidence="17">
    <location>
        <begin position="29"/>
        <end position="209"/>
    </location>
</feature>
<evidence type="ECO:0000256" key="8">
    <source>
        <dbReference type="ARBA" id="ARBA00022741"/>
    </source>
</evidence>
<dbReference type="GO" id="GO:0005524">
    <property type="term" value="F:ATP binding"/>
    <property type="evidence" value="ECO:0007669"/>
    <property type="project" value="UniProtKB-UniRule"/>
</dbReference>
<feature type="region of interest" description="Disordered" evidence="16">
    <location>
        <begin position="1"/>
        <end position="20"/>
    </location>
</feature>
<dbReference type="GO" id="GO:0005737">
    <property type="term" value="C:cytoplasm"/>
    <property type="evidence" value="ECO:0007669"/>
    <property type="project" value="UniProtKB-SubCell"/>
</dbReference>
<dbReference type="EC" id="2.5.1.17" evidence="4 15"/>
<evidence type="ECO:0000256" key="14">
    <source>
        <dbReference type="ARBA" id="ARBA00048692"/>
    </source>
</evidence>
<dbReference type="InterPro" id="IPR036451">
    <property type="entry name" value="CblAdoTrfase-like_sf"/>
</dbReference>
<evidence type="ECO:0000256" key="4">
    <source>
        <dbReference type="ARBA" id="ARBA00012454"/>
    </source>
</evidence>
<sequence>MDTQNLDDPTTTDNPIRPHAVRAGDGMKIYTRTGDSGTTGLFGGPRVAKDDTRIEAYGTVDELNAVLGCVRCELASALQNDSLESDRRELLAQLDDRIVQVQHELFSLGAELASPHPDQFDLRVIGADHIDRLEKWIDETEQRLPPLKQFILPGGSPTASQIHFARAVCRRSERRVITLADSVQSETPIGDEVIVYLNRLSDWLFVVSRDVNRLLGREDQPWQKP</sequence>
<dbReference type="Gene3D" id="1.20.1200.10">
    <property type="entry name" value="Cobalamin adenosyltransferase-like"/>
    <property type="match status" value="1"/>
</dbReference>
<evidence type="ECO:0000256" key="9">
    <source>
        <dbReference type="ARBA" id="ARBA00022840"/>
    </source>
</evidence>
<reference evidence="18 19" key="1">
    <citation type="journal article" date="2013" name="Mar. Genomics">
        <title>Expression of sulfatases in Rhodopirellula baltica and the diversity of sulfatases in the genus Rhodopirellula.</title>
        <authorList>
            <person name="Wegner C.E."/>
            <person name="Richter-Heitmann T."/>
            <person name="Klindworth A."/>
            <person name="Klockow C."/>
            <person name="Richter M."/>
            <person name="Achstetter T."/>
            <person name="Glockner F.O."/>
            <person name="Harder J."/>
        </authorList>
    </citation>
    <scope>NUCLEOTIDE SEQUENCE [LARGE SCALE GENOMIC DNA]</scope>
    <source>
        <strain evidence="18 19">SM41</strain>
    </source>
</reference>
<evidence type="ECO:0000256" key="1">
    <source>
        <dbReference type="ARBA" id="ARBA00004496"/>
    </source>
</evidence>
<keyword evidence="19" id="KW-1185">Reference proteome</keyword>
<comment type="catalytic activity">
    <reaction evidence="14 15">
        <text>2 cob(II)alamin + reduced [electron-transfer flavoprotein] + 2 ATP = 2 adenosylcob(III)alamin + 2 triphosphate + oxidized [electron-transfer flavoprotein] + 3 H(+)</text>
        <dbReference type="Rhea" id="RHEA:28671"/>
        <dbReference type="Rhea" id="RHEA-COMP:10685"/>
        <dbReference type="Rhea" id="RHEA-COMP:10686"/>
        <dbReference type="ChEBI" id="CHEBI:15378"/>
        <dbReference type="ChEBI" id="CHEBI:16304"/>
        <dbReference type="ChEBI" id="CHEBI:18036"/>
        <dbReference type="ChEBI" id="CHEBI:18408"/>
        <dbReference type="ChEBI" id="CHEBI:30616"/>
        <dbReference type="ChEBI" id="CHEBI:57692"/>
        <dbReference type="ChEBI" id="CHEBI:58307"/>
        <dbReference type="EC" id="2.5.1.17"/>
    </reaction>
</comment>
<evidence type="ECO:0000256" key="12">
    <source>
        <dbReference type="ARBA" id="ARBA00033354"/>
    </source>
</evidence>
<evidence type="ECO:0000256" key="3">
    <source>
        <dbReference type="ARBA" id="ARBA00007487"/>
    </source>
</evidence>
<evidence type="ECO:0000256" key="6">
    <source>
        <dbReference type="ARBA" id="ARBA00022490"/>
    </source>
</evidence>
<dbReference type="NCBIfam" id="TIGR00636">
    <property type="entry name" value="PduO_Nterm"/>
    <property type="match status" value="1"/>
</dbReference>
<dbReference type="AlphaFoldDB" id="M5UC03"/>
<keyword evidence="6" id="KW-0963">Cytoplasm</keyword>
<dbReference type="PANTHER" id="PTHR12213:SF0">
    <property type="entry name" value="CORRINOID ADENOSYLTRANSFERASE MMAB"/>
    <property type="match status" value="1"/>
</dbReference>
<dbReference type="PATRIC" id="fig|1263870.3.peg.5329"/>
<evidence type="ECO:0000256" key="10">
    <source>
        <dbReference type="ARBA" id="ARBA00031529"/>
    </source>
</evidence>
<evidence type="ECO:0000256" key="5">
    <source>
        <dbReference type="ARBA" id="ARBA00020963"/>
    </source>
</evidence>
<evidence type="ECO:0000256" key="15">
    <source>
        <dbReference type="RuleBase" id="RU366026"/>
    </source>
</evidence>
<dbReference type="Proteomes" id="UP000011885">
    <property type="component" value="Unassembled WGS sequence"/>
</dbReference>